<feature type="signal peptide" evidence="1">
    <location>
        <begin position="1"/>
        <end position="24"/>
    </location>
</feature>
<proteinExistence type="predicted"/>
<name>A0A1I0EJE2_9BACT</name>
<evidence type="ECO:0008006" key="4">
    <source>
        <dbReference type="Google" id="ProtNLM"/>
    </source>
</evidence>
<protein>
    <recommendedName>
        <fullName evidence="4">Bacterial surface antigen (D15) domain-containing protein</fullName>
    </recommendedName>
</protein>
<evidence type="ECO:0000256" key="1">
    <source>
        <dbReference type="SAM" id="SignalP"/>
    </source>
</evidence>
<evidence type="ECO:0000313" key="3">
    <source>
        <dbReference type="Proteomes" id="UP000181981"/>
    </source>
</evidence>
<sequence length="615" mass="70721">MKLKGLIITISVMLALLSANKVKAQIPPLDTSLLIPPANLQQEQFYDSLENRANRRKLTGWLYDAIITPPRPYVDKKALALDYFKDYEGKIIAEININALDVFGPTCTDTTKEANHWAERAANKIHTKSNLKTIRKLLLFKIGDMLKPELMYENERIIRDLPYIKDVRIYVEQDPDYPGLVNVLVLTKDRFSFGVSGGVNGTSSGDVEIYNRNIFGVGHEVSVKFVGHVEKEPYLGVETFYNIKNIGGRFLDIRLGYLNTYRREGFITEVTKPFLTQNTKWGYGGYSARMFRTDRITNNDPVKVEEPMDLSVNYLWGGRSFNISPQRENITELAFSAGMNNWNYFDDPAVAPENSHFFSNHTLYLASLTISQRRYIQDQLIYSYGITEDIPEGFKNEFIYGYDANEFGDRHYLHFLTSNGNLLLSRRGYLFTSLGISGYLKDARFEEGMIHGDLNFISKLHAAGKKRVRTFADLNYTLGFRRFDIEHLTLGDHDHIRSFDSDMAIGKQRLNLKLEHVVFLPAQFYKFNVAIFGFADFGVIGSNRELIFKQDYYSGIGIGIRLHNENLVFETFRLRLAFYPFHPDDMSFVGFSLDEQSKKRFISFAPTGPEPMRFE</sequence>
<dbReference type="RefSeq" id="WP_139178068.1">
    <property type="nucleotide sequence ID" value="NZ_FOHT01000013.1"/>
</dbReference>
<organism evidence="2 3">
    <name type="scientific">Draconibacterium orientale</name>
    <dbReference type="NCBI Taxonomy" id="1168034"/>
    <lineage>
        <taxon>Bacteria</taxon>
        <taxon>Pseudomonadati</taxon>
        <taxon>Bacteroidota</taxon>
        <taxon>Bacteroidia</taxon>
        <taxon>Marinilabiliales</taxon>
        <taxon>Prolixibacteraceae</taxon>
        <taxon>Draconibacterium</taxon>
    </lineage>
</organism>
<dbReference type="EMBL" id="FOHT01000013">
    <property type="protein sequence ID" value="SET44605.1"/>
    <property type="molecule type" value="Genomic_DNA"/>
</dbReference>
<feature type="chain" id="PRO_5010253092" description="Bacterial surface antigen (D15) domain-containing protein" evidence="1">
    <location>
        <begin position="25"/>
        <end position="615"/>
    </location>
</feature>
<accession>A0A1I0EJE2</accession>
<reference evidence="2 3" key="1">
    <citation type="submission" date="2016-10" db="EMBL/GenBank/DDBJ databases">
        <authorList>
            <person name="de Groot N.N."/>
        </authorList>
    </citation>
    <scope>NUCLEOTIDE SEQUENCE [LARGE SCALE GENOMIC DNA]</scope>
    <source>
        <strain evidence="2 3">DSM 25947</strain>
    </source>
</reference>
<dbReference type="Proteomes" id="UP000181981">
    <property type="component" value="Unassembled WGS sequence"/>
</dbReference>
<gene>
    <name evidence="2" type="ORF">SAMN05444285_11347</name>
</gene>
<dbReference type="AlphaFoldDB" id="A0A1I0EJE2"/>
<keyword evidence="1" id="KW-0732">Signal</keyword>
<dbReference type="OrthoDB" id="1110633at2"/>
<dbReference type="Gene3D" id="3.10.20.310">
    <property type="entry name" value="membrane protein fhac"/>
    <property type="match status" value="1"/>
</dbReference>
<evidence type="ECO:0000313" key="2">
    <source>
        <dbReference type="EMBL" id="SET44605.1"/>
    </source>
</evidence>